<evidence type="ECO:0000313" key="3">
    <source>
        <dbReference type="EMBL" id="WGW12921.1"/>
    </source>
</evidence>
<keyword evidence="4" id="KW-1185">Reference proteome</keyword>
<keyword evidence="1" id="KW-0812">Transmembrane</keyword>
<dbReference type="RefSeq" id="WP_349639729.1">
    <property type="nucleotide sequence ID" value="NZ_CP090958.1"/>
</dbReference>
<reference evidence="3 4" key="1">
    <citation type="submission" date="2023-05" db="EMBL/GenBank/DDBJ databases">
        <title>Lithophilousrod everest ZFBP1038 complete genpme.</title>
        <authorList>
            <person name="Tian M."/>
        </authorList>
    </citation>
    <scope>NUCLEOTIDE SEQUENCE [LARGE SCALE GENOMIC DNA]</scope>
    <source>
        <strain evidence="3 4">ZFBP1038</strain>
    </source>
</reference>
<keyword evidence="3" id="KW-0645">Protease</keyword>
<feature type="domain" description="CAAX prenyl protease 2/Lysostaphin resistance protein A-like" evidence="2">
    <location>
        <begin position="196"/>
        <end position="291"/>
    </location>
</feature>
<accession>A0ABY8QVT1</accession>
<keyword evidence="1" id="KW-1133">Transmembrane helix</keyword>
<proteinExistence type="predicted"/>
<gene>
    <name evidence="3" type="ORF">LWF01_03875</name>
</gene>
<dbReference type="Proteomes" id="UP001209083">
    <property type="component" value="Chromosome"/>
</dbReference>
<protein>
    <submittedName>
        <fullName evidence="3">CPBP family intramembrane metalloprotease</fullName>
        <ecNumber evidence="3">3.4.-.-</ecNumber>
    </submittedName>
</protein>
<feature type="transmembrane region" description="Helical" evidence="1">
    <location>
        <begin position="121"/>
        <end position="149"/>
    </location>
</feature>
<dbReference type="InterPro" id="IPR042150">
    <property type="entry name" value="MmRce1-like"/>
</dbReference>
<feature type="transmembrane region" description="Helical" evidence="1">
    <location>
        <begin position="283"/>
        <end position="301"/>
    </location>
</feature>
<dbReference type="EMBL" id="CP090958">
    <property type="protein sequence ID" value="WGW12921.1"/>
    <property type="molecule type" value="Genomic_DNA"/>
</dbReference>
<dbReference type="PANTHER" id="PTHR35797:SF1">
    <property type="entry name" value="PROTEASE"/>
    <property type="match status" value="1"/>
</dbReference>
<dbReference type="EC" id="3.4.-.-" evidence="3"/>
<dbReference type="InterPro" id="IPR003675">
    <property type="entry name" value="Rce1/LyrA-like_dom"/>
</dbReference>
<feature type="transmembrane region" description="Helical" evidence="1">
    <location>
        <begin position="223"/>
        <end position="246"/>
    </location>
</feature>
<feature type="transmembrane region" description="Helical" evidence="1">
    <location>
        <begin position="313"/>
        <end position="332"/>
    </location>
</feature>
<keyword evidence="3" id="KW-0378">Hydrolase</keyword>
<keyword evidence="3" id="KW-0482">Metalloprotease</keyword>
<organism evidence="3 4">
    <name type="scientific">Saxibacter everestensis</name>
    <dbReference type="NCBI Taxonomy" id="2909229"/>
    <lineage>
        <taxon>Bacteria</taxon>
        <taxon>Bacillati</taxon>
        <taxon>Actinomycetota</taxon>
        <taxon>Actinomycetes</taxon>
        <taxon>Micrococcales</taxon>
        <taxon>Brevibacteriaceae</taxon>
        <taxon>Saxibacter</taxon>
    </lineage>
</organism>
<evidence type="ECO:0000313" key="4">
    <source>
        <dbReference type="Proteomes" id="UP001209083"/>
    </source>
</evidence>
<evidence type="ECO:0000256" key="1">
    <source>
        <dbReference type="SAM" id="Phobius"/>
    </source>
</evidence>
<dbReference type="PANTHER" id="PTHR35797">
    <property type="entry name" value="PROTEASE-RELATED"/>
    <property type="match status" value="1"/>
</dbReference>
<dbReference type="Pfam" id="PF02517">
    <property type="entry name" value="Rce1-like"/>
    <property type="match status" value="1"/>
</dbReference>
<evidence type="ECO:0000259" key="2">
    <source>
        <dbReference type="Pfam" id="PF02517"/>
    </source>
</evidence>
<feature type="transmembrane region" description="Helical" evidence="1">
    <location>
        <begin position="252"/>
        <end position="271"/>
    </location>
</feature>
<keyword evidence="1" id="KW-0472">Membrane</keyword>
<sequence>MNKFTNRGHAPVVTPAGVADAAADRPQVVGLARPVRVPWPAVVVFVLTACALAWLVAIPLWTNGKGLGDAVMVQVVAAVMMLTPALATIVALIVQRRGSDGTRIAKARYLGIWPLRSAKRVVWMTVGTYFAVMAFVFVTILFAGAVGWADLDLAGLSGFREYLASTGAIDPGKPFAAVPFALIVAIQLASIPFNGLFTALFAFGEEVGWRGWLLTSLRPLGTWPALVITGAVWGVWHSPLILLGYNFGRTDIGGVALMTGGCIAFGILLGWTRLRTGSVWPAVFGHAALNVSTGPLILLTYQAGTVPNASTTSALGFSGWIVTAVIVAALLLTGQFSRQAELAPARPQAVRSGSRQEQLRAD</sequence>
<feature type="transmembrane region" description="Helical" evidence="1">
    <location>
        <begin position="73"/>
        <end position="94"/>
    </location>
</feature>
<name>A0ABY8QVT1_9MICO</name>
<feature type="transmembrane region" description="Helical" evidence="1">
    <location>
        <begin position="180"/>
        <end position="203"/>
    </location>
</feature>
<dbReference type="GO" id="GO:0008237">
    <property type="term" value="F:metallopeptidase activity"/>
    <property type="evidence" value="ECO:0007669"/>
    <property type="project" value="UniProtKB-KW"/>
</dbReference>
<feature type="transmembrane region" description="Helical" evidence="1">
    <location>
        <begin position="41"/>
        <end position="61"/>
    </location>
</feature>